<reference evidence="2" key="1">
    <citation type="journal article" date="2022" name="bioRxiv">
        <title>Sequencing and chromosome-scale assembly of the giantPleurodeles waltlgenome.</title>
        <authorList>
            <person name="Brown T."/>
            <person name="Elewa A."/>
            <person name="Iarovenko S."/>
            <person name="Subramanian E."/>
            <person name="Araus A.J."/>
            <person name="Petzold A."/>
            <person name="Susuki M."/>
            <person name="Suzuki K.-i.T."/>
            <person name="Hayashi T."/>
            <person name="Toyoda A."/>
            <person name="Oliveira C."/>
            <person name="Osipova E."/>
            <person name="Leigh N.D."/>
            <person name="Simon A."/>
            <person name="Yun M.H."/>
        </authorList>
    </citation>
    <scope>NUCLEOTIDE SEQUENCE</scope>
    <source>
        <strain evidence="2">20211129_DDA</strain>
        <tissue evidence="2">Liver</tissue>
    </source>
</reference>
<feature type="compositionally biased region" description="Low complexity" evidence="1">
    <location>
        <begin position="1"/>
        <end position="13"/>
    </location>
</feature>
<comment type="caution">
    <text evidence="2">The sequence shown here is derived from an EMBL/GenBank/DDBJ whole genome shotgun (WGS) entry which is preliminary data.</text>
</comment>
<accession>A0AAV7WY24</accession>
<name>A0AAV7WY24_PLEWA</name>
<feature type="region of interest" description="Disordered" evidence="1">
    <location>
        <begin position="1"/>
        <end position="40"/>
    </location>
</feature>
<evidence type="ECO:0000313" key="2">
    <source>
        <dbReference type="EMBL" id="KAJ1216774.1"/>
    </source>
</evidence>
<protein>
    <submittedName>
        <fullName evidence="2">Uncharacterized protein</fullName>
    </submittedName>
</protein>
<keyword evidence="3" id="KW-1185">Reference proteome</keyword>
<dbReference type="Proteomes" id="UP001066276">
    <property type="component" value="Chromosome 1_1"/>
</dbReference>
<evidence type="ECO:0000313" key="3">
    <source>
        <dbReference type="Proteomes" id="UP001066276"/>
    </source>
</evidence>
<proteinExistence type="predicted"/>
<dbReference type="AlphaFoldDB" id="A0AAV7WY24"/>
<feature type="compositionally biased region" description="Polar residues" evidence="1">
    <location>
        <begin position="80"/>
        <end position="94"/>
    </location>
</feature>
<feature type="region of interest" description="Disordered" evidence="1">
    <location>
        <begin position="72"/>
        <end position="126"/>
    </location>
</feature>
<dbReference type="EMBL" id="JANPWB010000001">
    <property type="protein sequence ID" value="KAJ1216774.1"/>
    <property type="molecule type" value="Genomic_DNA"/>
</dbReference>
<gene>
    <name evidence="2" type="ORF">NDU88_004373</name>
</gene>
<sequence length="126" mass="13038">MPPATAPQSSRAPAAHRRRCHRKVPLRSSPAHTSLLRPPAGCSLGRAGQLLPADPGASPVLLPLPLGAWTPWAQAKGAQGDTSLPGQPPQSSDGSDAGSWPSDCRAAGPPKSRKSQRNAVEMLCGR</sequence>
<evidence type="ECO:0000256" key="1">
    <source>
        <dbReference type="SAM" id="MobiDB-lite"/>
    </source>
</evidence>
<organism evidence="2 3">
    <name type="scientific">Pleurodeles waltl</name>
    <name type="common">Iberian ribbed newt</name>
    <dbReference type="NCBI Taxonomy" id="8319"/>
    <lineage>
        <taxon>Eukaryota</taxon>
        <taxon>Metazoa</taxon>
        <taxon>Chordata</taxon>
        <taxon>Craniata</taxon>
        <taxon>Vertebrata</taxon>
        <taxon>Euteleostomi</taxon>
        <taxon>Amphibia</taxon>
        <taxon>Batrachia</taxon>
        <taxon>Caudata</taxon>
        <taxon>Salamandroidea</taxon>
        <taxon>Salamandridae</taxon>
        <taxon>Pleurodelinae</taxon>
        <taxon>Pleurodeles</taxon>
    </lineage>
</organism>
<feature type="compositionally biased region" description="Basic residues" evidence="1">
    <location>
        <begin position="14"/>
        <end position="25"/>
    </location>
</feature>